<evidence type="ECO:0000313" key="5">
    <source>
        <dbReference type="Proteomes" id="UP000032633"/>
    </source>
</evidence>
<dbReference type="InterPro" id="IPR036856">
    <property type="entry name" value="Ald_Oxase/Xan_DH_a/b_sf"/>
</dbReference>
<dbReference type="InterPro" id="IPR046867">
    <property type="entry name" value="AldOxase/xan_DH_MoCoBD2"/>
</dbReference>
<reference evidence="4 5" key="1">
    <citation type="journal article" date="2015" name="J. Biotechnol.">
        <title>Complete genome sequence of Paenibacillus beijingensis 7188(T) (=DSM 24997(T)), a novel rhizobacterium from jujube garden soil.</title>
        <authorList>
            <person name="Kwak Y."/>
            <person name="Shin J.H."/>
        </authorList>
    </citation>
    <scope>NUCLEOTIDE SEQUENCE [LARGE SCALE GENOMIC DNA]</scope>
    <source>
        <strain evidence="4 5">DSM 24997</strain>
    </source>
</reference>
<dbReference type="InterPro" id="IPR037165">
    <property type="entry name" value="AldOxase/xan_DH_Mopterin-bd_sf"/>
</dbReference>
<dbReference type="PANTHER" id="PTHR11908:SF132">
    <property type="entry name" value="ALDEHYDE OXIDASE 1-RELATED"/>
    <property type="match status" value="1"/>
</dbReference>
<keyword evidence="2" id="KW-0560">Oxidoreductase</keyword>
<dbReference type="InterPro" id="IPR016208">
    <property type="entry name" value="Ald_Oxase/xanthine_DH-like"/>
</dbReference>
<protein>
    <recommendedName>
        <fullName evidence="3">Aldehyde oxidase/xanthine dehydrogenase a/b hammerhead domain-containing protein</fullName>
    </recommendedName>
</protein>
<keyword evidence="1" id="KW-0500">Molybdenum</keyword>
<name>A0A0D5NR60_9BACL</name>
<dbReference type="Gene3D" id="3.30.365.10">
    <property type="entry name" value="Aldehyde oxidase/xanthine dehydrogenase, molybdopterin binding domain"/>
    <property type="match status" value="4"/>
</dbReference>
<evidence type="ECO:0000259" key="3">
    <source>
        <dbReference type="SMART" id="SM01008"/>
    </source>
</evidence>
<evidence type="ECO:0000256" key="2">
    <source>
        <dbReference type="ARBA" id="ARBA00023002"/>
    </source>
</evidence>
<evidence type="ECO:0000313" key="4">
    <source>
        <dbReference type="EMBL" id="AJY77413.1"/>
    </source>
</evidence>
<dbReference type="Pfam" id="PF20256">
    <property type="entry name" value="MoCoBD_2"/>
    <property type="match status" value="1"/>
</dbReference>
<dbReference type="PATRIC" id="fig|1126833.4.peg.278"/>
<dbReference type="InterPro" id="IPR000674">
    <property type="entry name" value="Ald_Oxase/Xan_DH_a/b"/>
</dbReference>
<dbReference type="AlphaFoldDB" id="A0A0D5NR60"/>
<dbReference type="SMART" id="SM01008">
    <property type="entry name" value="Ald_Xan_dh_C"/>
    <property type="match status" value="1"/>
</dbReference>
<dbReference type="InterPro" id="IPR008274">
    <property type="entry name" value="AldOxase/xan_DH_MoCoBD1"/>
</dbReference>
<gene>
    <name evidence="4" type="ORF">VN24_01230</name>
</gene>
<dbReference type="PANTHER" id="PTHR11908">
    <property type="entry name" value="XANTHINE DEHYDROGENASE"/>
    <property type="match status" value="1"/>
</dbReference>
<dbReference type="SUPFAM" id="SSF56003">
    <property type="entry name" value="Molybdenum cofactor-binding domain"/>
    <property type="match status" value="1"/>
</dbReference>
<dbReference type="Pfam" id="PF01315">
    <property type="entry name" value="Ald_Xan_dh_C"/>
    <property type="match status" value="1"/>
</dbReference>
<dbReference type="SUPFAM" id="SSF54665">
    <property type="entry name" value="CO dehydrogenase molybdoprotein N-domain-like"/>
    <property type="match status" value="1"/>
</dbReference>
<dbReference type="KEGG" id="pbj:VN24_01230"/>
<dbReference type="GO" id="GO:0005506">
    <property type="term" value="F:iron ion binding"/>
    <property type="evidence" value="ECO:0007669"/>
    <property type="project" value="InterPro"/>
</dbReference>
<proteinExistence type="predicted"/>
<reference evidence="5" key="2">
    <citation type="submission" date="2015-03" db="EMBL/GenBank/DDBJ databases">
        <title>Genome sequence of Paenibacillus beijingensis strain DSM 24997T.</title>
        <authorList>
            <person name="Kwak Y."/>
            <person name="Shin J.-H."/>
        </authorList>
    </citation>
    <scope>NUCLEOTIDE SEQUENCE [LARGE SCALE GENOMIC DNA]</scope>
    <source>
        <strain evidence="5">DSM 24997</strain>
    </source>
</reference>
<dbReference type="GO" id="GO:0016491">
    <property type="term" value="F:oxidoreductase activity"/>
    <property type="evidence" value="ECO:0007669"/>
    <property type="project" value="UniProtKB-KW"/>
</dbReference>
<dbReference type="EMBL" id="CP011058">
    <property type="protein sequence ID" value="AJY77413.1"/>
    <property type="molecule type" value="Genomic_DNA"/>
</dbReference>
<organism evidence="4 5">
    <name type="scientific">Paenibacillus beijingensis</name>
    <dbReference type="NCBI Taxonomy" id="1126833"/>
    <lineage>
        <taxon>Bacteria</taxon>
        <taxon>Bacillati</taxon>
        <taxon>Bacillota</taxon>
        <taxon>Bacilli</taxon>
        <taxon>Bacillales</taxon>
        <taxon>Paenibacillaceae</taxon>
        <taxon>Paenibacillus</taxon>
    </lineage>
</organism>
<feature type="domain" description="Aldehyde oxidase/xanthine dehydrogenase a/b hammerhead" evidence="3">
    <location>
        <begin position="26"/>
        <end position="148"/>
    </location>
</feature>
<sequence>MIGGVNRLSSWIGKSVKRTEDKKLLTGKGQFVADMKREGMLHACFLRSTEAHALIAGIDTAKARGLPGVVGVWTAEELEGLGYVEPMGVLPAGMHEISRLKRREWSQPPLAGEKTRFAGEPIAVVLAENRYIAEDAVELIEVSYVPLQPVVTMRAALESSGPKLFDEWPDNIQAEFVIEKGDWKRAFLEADVVVEGSYSVGRITGIPMECRGIMAEIDEDDGRLTVWSATQIPYDLRGNLAKALGCASEEIRVAAPDVGGGFGIKDNVYPEELVVPYLAKKLRRPVKWIEDRTEHLLTASHARDQQHRIRAAFRKDGTLLGIEDEFYVDCGAYNLWETCVAYNTASSMSGPYRCPALFYRAYDILTNKTPAAPYRGAGRPEAVFVLERLLDESAKKLGIDRMELRRKNMIQGDEFPYDAGILYRDQTRMVYDSGNFSENFDKLMDQVDYAEFLREQQRLREEGKYIGLGVANFVEGTGVGPYEKAVVSVLPDGTVRAATGAASQGQGHKTTFAQVCAQALELDLDQIDIIEGDTGIVPDGIGTFASRSAVVAGNAIYAAGIGLKARIIELAAERLLIDPKEAAYERGTVYSVRNPDHKIRLKELADACGDDLTVSNSFHPGTTTYASGAHAVLAEVEPATGKVTIKRYWAVHDTGKQINPKVVTGQIIGAMIQGIGSALMEEIQYGEEGRLKTPTLKEYLVPSIFSLPPIELHKVEYPSTRNTLGLKGTGEAGIICAAAAVAGAVADALEPFRAEIREIPMTPARVREAVKNASPLTIN</sequence>
<dbReference type="STRING" id="1126833.VN24_01230"/>
<dbReference type="Pfam" id="PF02738">
    <property type="entry name" value="MoCoBD_1"/>
    <property type="match status" value="1"/>
</dbReference>
<accession>A0A0D5NR60</accession>
<dbReference type="Proteomes" id="UP000032633">
    <property type="component" value="Chromosome"/>
</dbReference>
<dbReference type="Gene3D" id="3.90.1170.50">
    <property type="entry name" value="Aldehyde oxidase/xanthine dehydrogenase, a/b hammerhead"/>
    <property type="match status" value="1"/>
</dbReference>
<keyword evidence="5" id="KW-1185">Reference proteome</keyword>
<dbReference type="HOGENOM" id="CLU_001681_2_0_9"/>
<evidence type="ECO:0000256" key="1">
    <source>
        <dbReference type="ARBA" id="ARBA00022505"/>
    </source>
</evidence>